<dbReference type="VEuPathDB" id="FungiDB:PABG_00035"/>
<feature type="compositionally biased region" description="Basic and acidic residues" evidence="4">
    <location>
        <begin position="597"/>
        <end position="608"/>
    </location>
</feature>
<sequence length="621" mass="70179">MIISFCYRDFVEEAVHEMQARPSIIIVAAGANIANTTKTARLEVKYQVTSSKFLFKFRGNINSIDFDSHQTTFGLRPSFLQFLRSPLSKFPVMSCHVCNRGPNTRLQLLCPTCSRNHLYPLRFDHAKVLLEKEALGKEIEAAVAVKDTGNIGFAENEQPDGSESQQHSSLWVLQAAKSRSSQSAARTSTILNRIRALREEIREGKEKIAHRKALLKLRRSDVGSATYQVDNRRASMLSTVQNNIKKTEHLWNSLHDKTAQSRVFLCREVANLYRLRQRSRRKNGELVTVYTIGGVNIFDLRDLNGANHTHITTSLTYISHLLCLVSHYLSLRLPAEITLPHRNYPLPTIFSPSSSYSSRKATFPGTSPYQSTSTSPTASRTADVRPLPRPRPLFINKSLPKLAQEDPATYGLFIEGVALLAWDISWVCRTQGLDIGFDSWENICDVGHNLWMLLVAQPSQMSAITRVLSTRDNQAKLQDTNKDAPKNNLQRTRSSPMFGHYSHGTAHSFLGSAEGTEFMKKWKLLSSTKLADKLKSTLLGEMASAEWELLDRTEWEDEESQKQVRKEEEEPVTVTSKFYSSASDVSFITAKSLYDDSHADEETVDNHRPKGTRGWTKLKNR</sequence>
<dbReference type="VEuPathDB" id="FungiDB:PABG_11026"/>
<dbReference type="GO" id="GO:0032991">
    <property type="term" value="C:protein-containing complex"/>
    <property type="evidence" value="ECO:0007669"/>
    <property type="project" value="UniProtKB-ARBA"/>
</dbReference>
<accession>A0A1D2J5N8</accession>
<dbReference type="AlphaFoldDB" id="A0A1D2J5N8"/>
<name>A0A1D2J5N8_PARBR</name>
<feature type="region of interest" description="Disordered" evidence="4">
    <location>
        <begin position="597"/>
        <end position="621"/>
    </location>
</feature>
<dbReference type="VEuPathDB" id="FungiDB:PADG_11425"/>
<dbReference type="EMBL" id="LZYO01000452">
    <property type="protein sequence ID" value="ODH13609.1"/>
    <property type="molecule type" value="Genomic_DNA"/>
</dbReference>
<dbReference type="GO" id="GO:0005768">
    <property type="term" value="C:endosome"/>
    <property type="evidence" value="ECO:0007669"/>
    <property type="project" value="TreeGrafter"/>
</dbReference>
<dbReference type="PANTHER" id="PTHR15157:SF13">
    <property type="entry name" value="AUTOPHAGY-RELATED PROTEIN 14"/>
    <property type="match status" value="1"/>
</dbReference>
<organism evidence="5 6">
    <name type="scientific">Paracoccidioides brasiliensis</name>
    <dbReference type="NCBI Taxonomy" id="121759"/>
    <lineage>
        <taxon>Eukaryota</taxon>
        <taxon>Fungi</taxon>
        <taxon>Dikarya</taxon>
        <taxon>Ascomycota</taxon>
        <taxon>Pezizomycotina</taxon>
        <taxon>Eurotiomycetes</taxon>
        <taxon>Eurotiomycetidae</taxon>
        <taxon>Onygenales</taxon>
        <taxon>Ajellomycetaceae</taxon>
        <taxon>Paracoccidioides</taxon>
    </lineage>
</organism>
<reference evidence="5 6" key="1">
    <citation type="submission" date="2016-06" db="EMBL/GenBank/DDBJ databases">
        <authorList>
            <person name="Kjaerup R.B."/>
            <person name="Dalgaard T.S."/>
            <person name="Juul-Madsen H.R."/>
        </authorList>
    </citation>
    <scope>NUCLEOTIDE SEQUENCE [LARGE SCALE GENOMIC DNA]</scope>
    <source>
        <strain evidence="5 6">Pb300</strain>
    </source>
</reference>
<evidence type="ECO:0000256" key="3">
    <source>
        <dbReference type="ARBA" id="ARBA00023054"/>
    </source>
</evidence>
<evidence type="ECO:0000256" key="2">
    <source>
        <dbReference type="ARBA" id="ARBA00013807"/>
    </source>
</evidence>
<evidence type="ECO:0000256" key="1">
    <source>
        <dbReference type="ARBA" id="ARBA00009574"/>
    </source>
</evidence>
<protein>
    <recommendedName>
        <fullName evidence="2">Autophagy-related protein 14</fullName>
    </recommendedName>
</protein>
<keyword evidence="3" id="KW-0175">Coiled coil</keyword>
<feature type="region of interest" description="Disordered" evidence="4">
    <location>
        <begin position="361"/>
        <end position="389"/>
    </location>
</feature>
<dbReference type="PANTHER" id="PTHR15157">
    <property type="entry name" value="UV RADIATION RESISTANCE-ASSOCIATED GENE PROTEIN"/>
    <property type="match status" value="1"/>
</dbReference>
<feature type="region of interest" description="Disordered" evidence="4">
    <location>
        <begin position="555"/>
        <end position="575"/>
    </location>
</feature>
<proteinExistence type="inferred from homology"/>
<dbReference type="VEuPathDB" id="FungiDB:PADG_02425"/>
<dbReference type="GO" id="GO:0000149">
    <property type="term" value="F:SNARE binding"/>
    <property type="evidence" value="ECO:0007669"/>
    <property type="project" value="TreeGrafter"/>
</dbReference>
<evidence type="ECO:0000313" key="5">
    <source>
        <dbReference type="EMBL" id="ODH13609.1"/>
    </source>
</evidence>
<evidence type="ECO:0000313" key="6">
    <source>
        <dbReference type="Proteomes" id="UP000242814"/>
    </source>
</evidence>
<dbReference type="Pfam" id="PF10186">
    <property type="entry name" value="ATG14"/>
    <property type="match status" value="1"/>
</dbReference>
<feature type="compositionally biased region" description="Low complexity" evidence="4">
    <location>
        <begin position="361"/>
        <end position="381"/>
    </location>
</feature>
<dbReference type="InterPro" id="IPR018791">
    <property type="entry name" value="UV_resistance/autophagy_Atg14"/>
</dbReference>
<gene>
    <name evidence="5" type="ORF">ACO22_07082</name>
</gene>
<dbReference type="Proteomes" id="UP000242814">
    <property type="component" value="Unassembled WGS sequence"/>
</dbReference>
<dbReference type="GO" id="GO:0000323">
    <property type="term" value="C:lytic vacuole"/>
    <property type="evidence" value="ECO:0007669"/>
    <property type="project" value="TreeGrafter"/>
</dbReference>
<comment type="caution">
    <text evidence="5">The sequence shown here is derived from an EMBL/GenBank/DDBJ whole genome shotgun (WGS) entry which is preliminary data.</text>
</comment>
<dbReference type="GO" id="GO:0035493">
    <property type="term" value="P:SNARE complex assembly"/>
    <property type="evidence" value="ECO:0007669"/>
    <property type="project" value="TreeGrafter"/>
</dbReference>
<comment type="similarity">
    <text evidence="1">Belongs to the ATG14 family.</text>
</comment>
<evidence type="ECO:0000256" key="4">
    <source>
        <dbReference type="SAM" id="MobiDB-lite"/>
    </source>
</evidence>